<feature type="region of interest" description="Disordered" evidence="1">
    <location>
        <begin position="132"/>
        <end position="153"/>
    </location>
</feature>
<dbReference type="AlphaFoldDB" id="A0A0J0XJM5"/>
<keyword evidence="3" id="KW-1185">Reference proteome</keyword>
<feature type="compositionally biased region" description="Low complexity" evidence="1">
    <location>
        <begin position="444"/>
        <end position="458"/>
    </location>
</feature>
<feature type="compositionally biased region" description="Low complexity" evidence="1">
    <location>
        <begin position="400"/>
        <end position="415"/>
    </location>
</feature>
<feature type="compositionally biased region" description="Polar residues" evidence="1">
    <location>
        <begin position="467"/>
        <end position="478"/>
    </location>
</feature>
<sequence length="529" mass="55500">MPRPPLSISLPQHPLSPSSSVESEPKEVPVHRPVARRLSQPLSPSPTPLRAPSPIRRPSNPSPHRERTSRSLDMRELRNALPDSEGTAPPDSEQPDALASEGTPPPSPPHTPQARSRSRPRAPLAFFDEHFGRRGSLPLATPRPDPPQPEPLDELPTVPLDTLRAMATAGADFAHFPTVSFHPTGGGGKHTIIYRTVPGGVFGPDLAARLVAHLAAEPLLSPWLSPRASPSLLPLALVPDEPAPVLGPTSASNGTSQAPASSRLHSRASSISGIPPMPKTPGMPPLTPPPLTLPLSVTSPTTRRMPEAWWAGGPSVRAAAWAALLDDDVDAPPARITWLPSGAFGIAREVTSPLSQPRNSFDWSVLTTPVTETSAKGLHTFAFLPPFNEEESDTLHTLLRPSSSSRDSRSAAPSPDTIPCSPAVSELSLDPKSAPVSPLLPPHASGSSTSASEQASSDSSHKDGSAASASVQPPQTSAKPLPIPAQIPVQTQPKTAPSPTAPGLASPPTQARRNTLSLFGLSPRKARKG</sequence>
<dbReference type="Proteomes" id="UP000053611">
    <property type="component" value="Unassembled WGS sequence"/>
</dbReference>
<feature type="compositionally biased region" description="Polar residues" evidence="1">
    <location>
        <begin position="507"/>
        <end position="517"/>
    </location>
</feature>
<gene>
    <name evidence="2" type="ORF">CC85DRAFT_303448</name>
</gene>
<feature type="compositionally biased region" description="Low complexity" evidence="1">
    <location>
        <begin position="1"/>
        <end position="22"/>
    </location>
</feature>
<feature type="compositionally biased region" description="Polar residues" evidence="1">
    <location>
        <begin position="249"/>
        <end position="259"/>
    </location>
</feature>
<feature type="compositionally biased region" description="Low complexity" evidence="1">
    <location>
        <begin position="260"/>
        <end position="272"/>
    </location>
</feature>
<name>A0A0J0XJM5_9TREE</name>
<proteinExistence type="predicted"/>
<protein>
    <submittedName>
        <fullName evidence="2">Uncharacterized protein</fullName>
    </submittedName>
</protein>
<feature type="region of interest" description="Disordered" evidence="1">
    <location>
        <begin position="244"/>
        <end position="291"/>
    </location>
</feature>
<feature type="compositionally biased region" description="Pro residues" evidence="1">
    <location>
        <begin position="275"/>
        <end position="291"/>
    </location>
</feature>
<feature type="region of interest" description="Disordered" evidence="1">
    <location>
        <begin position="1"/>
        <end position="120"/>
    </location>
</feature>
<evidence type="ECO:0000313" key="2">
    <source>
        <dbReference type="EMBL" id="KLT41256.1"/>
    </source>
</evidence>
<dbReference type="GeneID" id="28986069"/>
<accession>A0A0J0XJM5</accession>
<feature type="region of interest" description="Disordered" evidence="1">
    <location>
        <begin position="393"/>
        <end position="529"/>
    </location>
</feature>
<feature type="compositionally biased region" description="Basic and acidic residues" evidence="1">
    <location>
        <begin position="63"/>
        <end position="78"/>
    </location>
</feature>
<evidence type="ECO:0000256" key="1">
    <source>
        <dbReference type="SAM" id="MobiDB-lite"/>
    </source>
</evidence>
<feature type="compositionally biased region" description="Polar residues" evidence="1">
    <location>
        <begin position="488"/>
        <end position="498"/>
    </location>
</feature>
<dbReference type="RefSeq" id="XP_018277747.1">
    <property type="nucleotide sequence ID" value="XM_018425466.1"/>
</dbReference>
<evidence type="ECO:0000313" key="3">
    <source>
        <dbReference type="Proteomes" id="UP000053611"/>
    </source>
</evidence>
<organism evidence="2 3">
    <name type="scientific">Cutaneotrichosporon oleaginosum</name>
    <dbReference type="NCBI Taxonomy" id="879819"/>
    <lineage>
        <taxon>Eukaryota</taxon>
        <taxon>Fungi</taxon>
        <taxon>Dikarya</taxon>
        <taxon>Basidiomycota</taxon>
        <taxon>Agaricomycotina</taxon>
        <taxon>Tremellomycetes</taxon>
        <taxon>Trichosporonales</taxon>
        <taxon>Trichosporonaceae</taxon>
        <taxon>Cutaneotrichosporon</taxon>
    </lineage>
</organism>
<feature type="compositionally biased region" description="Pro residues" evidence="1">
    <location>
        <begin position="141"/>
        <end position="150"/>
    </location>
</feature>
<reference evidence="2 3" key="1">
    <citation type="submission" date="2015-03" db="EMBL/GenBank/DDBJ databases">
        <title>Genomics and transcriptomics of the oil-accumulating basidiomycete yeast T. oleaginosus allow insights into substrate utilization and the diverse evolutionary trajectories of mating systems in fungi.</title>
        <authorList>
            <consortium name="DOE Joint Genome Institute"/>
            <person name="Kourist R."/>
            <person name="Kracht O."/>
            <person name="Bracharz F."/>
            <person name="Lipzen A."/>
            <person name="Nolan M."/>
            <person name="Ohm R."/>
            <person name="Grigoriev I."/>
            <person name="Sun S."/>
            <person name="Heitman J."/>
            <person name="Bruck T."/>
            <person name="Nowrousian M."/>
        </authorList>
    </citation>
    <scope>NUCLEOTIDE SEQUENCE [LARGE SCALE GENOMIC DNA]</scope>
    <source>
        <strain evidence="2 3">IBC0246</strain>
    </source>
</reference>
<dbReference type="EMBL" id="KQ087221">
    <property type="protein sequence ID" value="KLT41256.1"/>
    <property type="molecule type" value="Genomic_DNA"/>
</dbReference>